<dbReference type="Proteomes" id="UP000022910">
    <property type="component" value="Unassembled WGS sequence"/>
</dbReference>
<protein>
    <submittedName>
        <fullName evidence="1">Uncharacterized protein</fullName>
    </submittedName>
</protein>
<evidence type="ECO:0000313" key="2">
    <source>
        <dbReference type="Proteomes" id="UP000022910"/>
    </source>
</evidence>
<dbReference type="EMBL" id="JEMT01017024">
    <property type="protein sequence ID" value="EXX69022.1"/>
    <property type="molecule type" value="Genomic_DNA"/>
</dbReference>
<evidence type="ECO:0000313" key="1">
    <source>
        <dbReference type="EMBL" id="EXX69022.1"/>
    </source>
</evidence>
<organism evidence="1 2">
    <name type="scientific">Rhizophagus irregularis (strain DAOM 197198w)</name>
    <name type="common">Glomus intraradices</name>
    <dbReference type="NCBI Taxonomy" id="1432141"/>
    <lineage>
        <taxon>Eukaryota</taxon>
        <taxon>Fungi</taxon>
        <taxon>Fungi incertae sedis</taxon>
        <taxon>Mucoromycota</taxon>
        <taxon>Glomeromycotina</taxon>
        <taxon>Glomeromycetes</taxon>
        <taxon>Glomerales</taxon>
        <taxon>Glomeraceae</taxon>
        <taxon>Rhizophagus</taxon>
    </lineage>
</organism>
<dbReference type="PANTHER" id="PTHR34561">
    <property type="entry name" value="NADH DEHYDROGENASE [UBIQUINONE] 1 ALPHA SUBCOMPLEX ASSEMBLY FACTOR 8"/>
    <property type="match status" value="1"/>
</dbReference>
<dbReference type="GO" id="GO:0032981">
    <property type="term" value="P:mitochondrial respiratory chain complex I assembly"/>
    <property type="evidence" value="ECO:0007669"/>
    <property type="project" value="InterPro"/>
</dbReference>
<dbReference type="OrthoDB" id="3821113at2759"/>
<dbReference type="SUPFAM" id="SSF81531">
    <property type="entry name" value="Non-heme 11 kDa protein of cytochrome bc1 complex (Ubiquinol-cytochrome c reductase)"/>
    <property type="match status" value="1"/>
</dbReference>
<accession>A0A015JHN7</accession>
<dbReference type="SMR" id="A0A015JHN7"/>
<dbReference type="InterPro" id="IPR034595">
    <property type="entry name" value="NDUFAF8"/>
</dbReference>
<dbReference type="HOGENOM" id="CLU_188562_1_1_1"/>
<gene>
    <name evidence="1" type="ORF">RirG_099670</name>
</gene>
<name>A0A015JHN7_RHIIW</name>
<dbReference type="EMBL" id="JEMT01017024">
    <property type="protein sequence ID" value="EXX69021.1"/>
    <property type="molecule type" value="Genomic_DNA"/>
</dbReference>
<dbReference type="GO" id="GO:0005739">
    <property type="term" value="C:mitochondrion"/>
    <property type="evidence" value="ECO:0007669"/>
    <property type="project" value="InterPro"/>
</dbReference>
<comment type="caution">
    <text evidence="1">The sequence shown here is derived from an EMBL/GenBank/DDBJ whole genome shotgun (WGS) entry which is preliminary data.</text>
</comment>
<dbReference type="InterPro" id="IPR036811">
    <property type="entry name" value="Ubol_cytC_Rdtase_hinge_dom_sf"/>
</dbReference>
<proteinExistence type="predicted"/>
<dbReference type="AlphaFoldDB" id="A0A015JHN7"/>
<dbReference type="PANTHER" id="PTHR34561:SF1">
    <property type="entry name" value="NADH DEHYDROGENASE [UBIQUINONE] 1 ALPHA SUBCOMPLEX ASSEMBLY FACTOR 8"/>
    <property type="match status" value="1"/>
</dbReference>
<reference evidence="1 2" key="1">
    <citation type="submission" date="2014-02" db="EMBL/GenBank/DDBJ databases">
        <title>Single nucleus genome sequencing reveals high similarity among nuclei of an endomycorrhizal fungus.</title>
        <authorList>
            <person name="Lin K."/>
            <person name="Geurts R."/>
            <person name="Zhang Z."/>
            <person name="Limpens E."/>
            <person name="Saunders D.G."/>
            <person name="Mu D."/>
            <person name="Pang E."/>
            <person name="Cao H."/>
            <person name="Cha H."/>
            <person name="Lin T."/>
            <person name="Zhou Q."/>
            <person name="Shang Y."/>
            <person name="Li Y."/>
            <person name="Ivanov S."/>
            <person name="Sharma T."/>
            <person name="Velzen R.V."/>
            <person name="Ruijter N.D."/>
            <person name="Aanen D.K."/>
            <person name="Win J."/>
            <person name="Kamoun S."/>
            <person name="Bisseling T."/>
            <person name="Huang S."/>
        </authorList>
    </citation>
    <scope>NUCLEOTIDE SEQUENCE [LARGE SCALE GENOMIC DNA]</scope>
    <source>
        <strain evidence="1">DAOM 197198w</strain>
        <strain evidence="2">DAOM197198w</strain>
    </source>
</reference>
<sequence>MSIIKEKKTVTILAKAVSKCSLQATTYAKCVSSQLDSIHHNACYKEFLDFKLCVQKCVGKSW</sequence>
<keyword evidence="2" id="KW-1185">Reference proteome</keyword>